<dbReference type="Pfam" id="PF07956">
    <property type="entry name" value="DUF1690"/>
    <property type="match status" value="1"/>
</dbReference>
<comment type="caution">
    <text evidence="2">The sequence shown here is derived from an EMBL/GenBank/DDBJ whole genome shotgun (WGS) entry which is preliminary data.</text>
</comment>
<keyword evidence="3" id="KW-1185">Reference proteome</keyword>
<gene>
    <name evidence="2" type="ORF">CFAM422_009421</name>
</gene>
<evidence type="ECO:0000313" key="3">
    <source>
        <dbReference type="Proteomes" id="UP000801864"/>
    </source>
</evidence>
<dbReference type="InterPro" id="IPR012471">
    <property type="entry name" value="DUF1690"/>
</dbReference>
<proteinExistence type="predicted"/>
<accession>A0A9P4XA49</accession>
<reference evidence="2 3" key="1">
    <citation type="submission" date="2018-06" db="EMBL/GenBank/DDBJ databases">
        <title>Genome analysis of cellulolytic fungus Trichoderma lentiforme CFAM-422.</title>
        <authorList>
            <person name="Steindorff A.S."/>
            <person name="Formighieri E.F."/>
            <person name="Midorikawa G.E.O."/>
            <person name="Tamietti M.S."/>
            <person name="Ramos E.Z."/>
            <person name="Silva A.S."/>
            <person name="Bon E.P.S."/>
            <person name="Mendes T.D."/>
            <person name="Damaso M.C.T."/>
            <person name="Favaro L.C.L."/>
        </authorList>
    </citation>
    <scope>NUCLEOTIDE SEQUENCE [LARGE SCALE GENOMIC DNA]</scope>
    <source>
        <strain evidence="2 3">CFAM-422</strain>
    </source>
</reference>
<dbReference type="EMBL" id="QLNT01000017">
    <property type="protein sequence ID" value="KAF3066163.1"/>
    <property type="molecule type" value="Genomic_DNA"/>
</dbReference>
<dbReference type="Proteomes" id="UP000801864">
    <property type="component" value="Unassembled WGS sequence"/>
</dbReference>
<protein>
    <submittedName>
        <fullName evidence="2">MICOS complex subunit mic19</fullName>
    </submittedName>
</protein>
<evidence type="ECO:0000313" key="2">
    <source>
        <dbReference type="EMBL" id="KAF3066163.1"/>
    </source>
</evidence>
<name>A0A9P4XA49_9HYPO</name>
<evidence type="ECO:0000256" key="1">
    <source>
        <dbReference type="SAM" id="MobiDB-lite"/>
    </source>
</evidence>
<feature type="non-terminal residue" evidence="2">
    <location>
        <position position="1"/>
    </location>
</feature>
<sequence>TLAPQAETSGPGSSSDASRICPEFSKKRHHELNPSYNCRIAIEPVAMGAQESKPQAYEWKVSGPPSVSLPVMESLQTSPERFPQTDASRAKLVEQHIQARVAEELKRLQKQESDALKFAHEKISEAASSITEDKGPSRYTVSKEIDELRNKLEQRRIVRELPESVETARNNVIRCLRENDRRPLVCYDEVEAFKAEVKKLEKDWINKVTA</sequence>
<feature type="region of interest" description="Disordered" evidence="1">
    <location>
        <begin position="1"/>
        <end position="20"/>
    </location>
</feature>
<organism evidence="2 3">
    <name type="scientific">Trichoderma lentiforme</name>
    <dbReference type="NCBI Taxonomy" id="1567552"/>
    <lineage>
        <taxon>Eukaryota</taxon>
        <taxon>Fungi</taxon>
        <taxon>Dikarya</taxon>
        <taxon>Ascomycota</taxon>
        <taxon>Pezizomycotina</taxon>
        <taxon>Sordariomycetes</taxon>
        <taxon>Hypocreomycetidae</taxon>
        <taxon>Hypocreales</taxon>
        <taxon>Hypocreaceae</taxon>
        <taxon>Trichoderma</taxon>
    </lineage>
</organism>
<feature type="compositionally biased region" description="Polar residues" evidence="1">
    <location>
        <begin position="1"/>
        <end position="17"/>
    </location>
</feature>
<dbReference type="AlphaFoldDB" id="A0A9P4XA49"/>